<accession>J0DCC4</accession>
<sequence>MNFCAFIPEQWRAFNLRKQLCLTLTGLDYHINIPSDFLGGKPACLRTLQLGSVQLPLACPVLSTVTSVTLDGPADLQSAVSFSRLFELFPSVRTLHLKELREAFAKFLPRGPAPASLEPLTLMGVDSGYDVTPHYSDWRTDGLRDVSLQQEASSAACIDQLLSGARSRTLSTNFYLDSTDIIVHCPGGRRHSISFTDEEDIAHTAELVLSASSALQDVCAMEVPLGALKEFSDVCAALFALTDLTIPIVAEKPHPLNDATHTFYWDLLRDLGRVEQSCPHVDTITLAVQCPSIRCPPSLKDAHDLLEHLSELEGCGLSPGCP</sequence>
<dbReference type="eggNOG" id="ENOG502RCA3">
    <property type="taxonomic scope" value="Eukaryota"/>
</dbReference>
<dbReference type="EMBL" id="JH687810">
    <property type="protein sequence ID" value="EJD39754.1"/>
    <property type="molecule type" value="Genomic_DNA"/>
</dbReference>
<proteinExistence type="predicted"/>
<gene>
    <name evidence="1" type="ORF">AURDEDRAFT_171203</name>
</gene>
<evidence type="ECO:0000313" key="1">
    <source>
        <dbReference type="EMBL" id="EJD39754.1"/>
    </source>
</evidence>
<dbReference type="Proteomes" id="UP000006514">
    <property type="component" value="Unassembled WGS sequence"/>
</dbReference>
<dbReference type="AlphaFoldDB" id="J0DCC4"/>
<dbReference type="InParanoid" id="J0DCC4"/>
<organism evidence="1 2">
    <name type="scientific">Auricularia subglabra (strain TFB-10046 / SS5)</name>
    <name type="common">White-rot fungus</name>
    <name type="synonym">Auricularia delicata (strain TFB10046)</name>
    <dbReference type="NCBI Taxonomy" id="717982"/>
    <lineage>
        <taxon>Eukaryota</taxon>
        <taxon>Fungi</taxon>
        <taxon>Dikarya</taxon>
        <taxon>Basidiomycota</taxon>
        <taxon>Agaricomycotina</taxon>
        <taxon>Agaricomycetes</taxon>
        <taxon>Auriculariales</taxon>
        <taxon>Auriculariaceae</taxon>
        <taxon>Auricularia</taxon>
    </lineage>
</organism>
<dbReference type="KEGG" id="adl:AURDEDRAFT_171203"/>
<name>J0DCC4_AURST</name>
<evidence type="ECO:0000313" key="2">
    <source>
        <dbReference type="Proteomes" id="UP000006514"/>
    </source>
</evidence>
<protein>
    <submittedName>
        <fullName evidence="1">Uncharacterized protein</fullName>
    </submittedName>
</protein>
<reference evidence="2" key="1">
    <citation type="journal article" date="2012" name="Science">
        <title>The Paleozoic origin of enzymatic lignin decomposition reconstructed from 31 fungal genomes.</title>
        <authorList>
            <person name="Floudas D."/>
            <person name="Binder M."/>
            <person name="Riley R."/>
            <person name="Barry K."/>
            <person name="Blanchette R.A."/>
            <person name="Henrissat B."/>
            <person name="Martinez A.T."/>
            <person name="Otillar R."/>
            <person name="Spatafora J.W."/>
            <person name="Yadav J.S."/>
            <person name="Aerts A."/>
            <person name="Benoit I."/>
            <person name="Boyd A."/>
            <person name="Carlson A."/>
            <person name="Copeland A."/>
            <person name="Coutinho P.M."/>
            <person name="de Vries R.P."/>
            <person name="Ferreira P."/>
            <person name="Findley K."/>
            <person name="Foster B."/>
            <person name="Gaskell J."/>
            <person name="Glotzer D."/>
            <person name="Gorecki P."/>
            <person name="Heitman J."/>
            <person name="Hesse C."/>
            <person name="Hori C."/>
            <person name="Igarashi K."/>
            <person name="Jurgens J.A."/>
            <person name="Kallen N."/>
            <person name="Kersten P."/>
            <person name="Kohler A."/>
            <person name="Kuees U."/>
            <person name="Kumar T.K.A."/>
            <person name="Kuo A."/>
            <person name="LaButti K."/>
            <person name="Larrondo L.F."/>
            <person name="Lindquist E."/>
            <person name="Ling A."/>
            <person name="Lombard V."/>
            <person name="Lucas S."/>
            <person name="Lundell T."/>
            <person name="Martin R."/>
            <person name="McLaughlin D.J."/>
            <person name="Morgenstern I."/>
            <person name="Morin E."/>
            <person name="Murat C."/>
            <person name="Nagy L.G."/>
            <person name="Nolan M."/>
            <person name="Ohm R.A."/>
            <person name="Patyshakuliyeva A."/>
            <person name="Rokas A."/>
            <person name="Ruiz-Duenas F.J."/>
            <person name="Sabat G."/>
            <person name="Salamov A."/>
            <person name="Samejima M."/>
            <person name="Schmutz J."/>
            <person name="Slot J.C."/>
            <person name="St John F."/>
            <person name="Stenlid J."/>
            <person name="Sun H."/>
            <person name="Sun S."/>
            <person name="Syed K."/>
            <person name="Tsang A."/>
            <person name="Wiebenga A."/>
            <person name="Young D."/>
            <person name="Pisabarro A."/>
            <person name="Eastwood D.C."/>
            <person name="Martin F."/>
            <person name="Cullen D."/>
            <person name="Grigoriev I.V."/>
            <person name="Hibbett D.S."/>
        </authorList>
    </citation>
    <scope>NUCLEOTIDE SEQUENCE [LARGE SCALE GENOMIC DNA]</scope>
    <source>
        <strain evidence="2">TFB10046</strain>
    </source>
</reference>
<keyword evidence="2" id="KW-1185">Reference proteome</keyword>